<comment type="caution">
    <text evidence="1">The sequence shown here is derived from an EMBL/GenBank/DDBJ whole genome shotgun (WGS) entry which is preliminary data.</text>
</comment>
<evidence type="ECO:0000313" key="1">
    <source>
        <dbReference type="EMBL" id="TCW02279.1"/>
    </source>
</evidence>
<reference evidence="1 2" key="1">
    <citation type="submission" date="2019-03" db="EMBL/GenBank/DDBJ databases">
        <title>Genomic Encyclopedia of Type Strains, Phase IV (KMG-IV): sequencing the most valuable type-strain genomes for metagenomic binning, comparative biology and taxonomic classification.</title>
        <authorList>
            <person name="Goeker M."/>
        </authorList>
    </citation>
    <scope>NUCLEOTIDE SEQUENCE [LARGE SCALE GENOMIC DNA]</scope>
    <source>
        <strain evidence="1 2">DSM 29487</strain>
    </source>
</reference>
<dbReference type="GeneID" id="98914478"/>
<keyword evidence="2" id="KW-1185">Reference proteome</keyword>
<dbReference type="RefSeq" id="WP_066443630.1">
    <property type="nucleotide sequence ID" value="NZ_JANKBF010000003.1"/>
</dbReference>
<dbReference type="EMBL" id="SMCQ01000002">
    <property type="protein sequence ID" value="TCW02279.1"/>
    <property type="molecule type" value="Genomic_DNA"/>
</dbReference>
<protein>
    <submittedName>
        <fullName evidence="1">Uncharacterized protein</fullName>
    </submittedName>
</protein>
<gene>
    <name evidence="1" type="ORF">EDD60_102245</name>
</gene>
<evidence type="ECO:0000313" key="2">
    <source>
        <dbReference type="Proteomes" id="UP000295515"/>
    </source>
</evidence>
<proteinExistence type="predicted"/>
<organism evidence="1 2">
    <name type="scientific">Longibaculum muris</name>
    <dbReference type="NCBI Taxonomy" id="1796628"/>
    <lineage>
        <taxon>Bacteria</taxon>
        <taxon>Bacillati</taxon>
        <taxon>Bacillota</taxon>
        <taxon>Erysipelotrichia</taxon>
        <taxon>Erysipelotrichales</taxon>
        <taxon>Coprobacillaceae</taxon>
        <taxon>Longibaculum</taxon>
    </lineage>
</organism>
<dbReference type="Proteomes" id="UP000295515">
    <property type="component" value="Unassembled WGS sequence"/>
</dbReference>
<name>A0A4R3Z683_9FIRM</name>
<accession>A0A4R3Z683</accession>
<sequence length="118" mass="13820">MSRNTKIKELSHTRLANQYGGWIYCESCGENIGYLCYTTYDNFIFNYQCQCESCGYIHIAFGDVSSEKISNDKLIKIKNRLCCIHDQSPLLTILKEKLISYQYEIDCLKCQRKYKGEK</sequence>
<dbReference type="AlphaFoldDB" id="A0A4R3Z683"/>